<evidence type="ECO:0000313" key="2">
    <source>
        <dbReference type="EMBL" id="CAB4143563.1"/>
    </source>
</evidence>
<feature type="transmembrane region" description="Helical" evidence="1">
    <location>
        <begin position="51"/>
        <end position="68"/>
    </location>
</feature>
<keyword evidence="1" id="KW-0812">Transmembrane</keyword>
<keyword evidence="1" id="KW-1133">Transmembrane helix</keyword>
<evidence type="ECO:0000256" key="1">
    <source>
        <dbReference type="SAM" id="Phobius"/>
    </source>
</evidence>
<protein>
    <submittedName>
        <fullName evidence="2">Uncharacterized protein</fullName>
    </submittedName>
</protein>
<name>A0A6J5MDW1_9CAUD</name>
<accession>A0A6J5MDW1</accession>
<feature type="transmembrane region" description="Helical" evidence="1">
    <location>
        <begin position="24"/>
        <end position="45"/>
    </location>
</feature>
<sequence>MGKIIDYIKGIVADGSGAPSSKRVISVIFSMLIGGAFIANLGWGLSVDDNLLDAVMLVVIAGLGITGIEKFAPRKPQEPESGMD</sequence>
<gene>
    <name evidence="2" type="ORF">UFOVP447_178</name>
</gene>
<proteinExistence type="predicted"/>
<organism evidence="2">
    <name type="scientific">uncultured Caudovirales phage</name>
    <dbReference type="NCBI Taxonomy" id="2100421"/>
    <lineage>
        <taxon>Viruses</taxon>
        <taxon>Duplodnaviria</taxon>
        <taxon>Heunggongvirae</taxon>
        <taxon>Uroviricota</taxon>
        <taxon>Caudoviricetes</taxon>
        <taxon>Peduoviridae</taxon>
        <taxon>Maltschvirus</taxon>
        <taxon>Maltschvirus maltsch</taxon>
    </lineage>
</organism>
<reference evidence="2" key="1">
    <citation type="submission" date="2020-04" db="EMBL/GenBank/DDBJ databases">
        <authorList>
            <person name="Chiriac C."/>
            <person name="Salcher M."/>
            <person name="Ghai R."/>
            <person name="Kavagutti S V."/>
        </authorList>
    </citation>
    <scope>NUCLEOTIDE SEQUENCE</scope>
</reference>
<dbReference type="EMBL" id="LR796423">
    <property type="protein sequence ID" value="CAB4143563.1"/>
    <property type="molecule type" value="Genomic_DNA"/>
</dbReference>
<keyword evidence="1" id="KW-0472">Membrane</keyword>